<gene>
    <name evidence="2" type="ORF">T01_8366</name>
</gene>
<comment type="caution">
    <text evidence="2">The sequence shown here is derived from an EMBL/GenBank/DDBJ whole genome shotgun (WGS) entry which is preliminary data.</text>
</comment>
<name>A0A0V1AVN9_TRISP</name>
<dbReference type="EMBL" id="JYDH01000190">
    <property type="protein sequence ID" value="KRY28821.1"/>
    <property type="molecule type" value="Genomic_DNA"/>
</dbReference>
<proteinExistence type="predicted"/>
<evidence type="ECO:0000313" key="2">
    <source>
        <dbReference type="EMBL" id="KRY28821.1"/>
    </source>
</evidence>
<dbReference type="Proteomes" id="UP000054776">
    <property type="component" value="Unassembled WGS sequence"/>
</dbReference>
<keyword evidence="3" id="KW-1185">Reference proteome</keyword>
<keyword evidence="1" id="KW-0812">Transmembrane</keyword>
<protein>
    <submittedName>
        <fullName evidence="2">Uncharacterized protein</fullName>
    </submittedName>
</protein>
<feature type="transmembrane region" description="Helical" evidence="1">
    <location>
        <begin position="35"/>
        <end position="61"/>
    </location>
</feature>
<evidence type="ECO:0000256" key="1">
    <source>
        <dbReference type="SAM" id="Phobius"/>
    </source>
</evidence>
<keyword evidence="1" id="KW-1133">Transmembrane helix</keyword>
<sequence length="84" mass="9848">MRAAADKLVRYSSVSNQHFFHLQRNMYLYHCNVVVLLRVLSFPLIKCCGSFFVIILMWTLVAEYGKNVKIDLYCAALWQQTHYG</sequence>
<accession>A0A0V1AVN9</accession>
<organism evidence="2 3">
    <name type="scientific">Trichinella spiralis</name>
    <name type="common">Trichina worm</name>
    <dbReference type="NCBI Taxonomy" id="6334"/>
    <lineage>
        <taxon>Eukaryota</taxon>
        <taxon>Metazoa</taxon>
        <taxon>Ecdysozoa</taxon>
        <taxon>Nematoda</taxon>
        <taxon>Enoplea</taxon>
        <taxon>Dorylaimia</taxon>
        <taxon>Trichinellida</taxon>
        <taxon>Trichinellidae</taxon>
        <taxon>Trichinella</taxon>
    </lineage>
</organism>
<dbReference type="AlphaFoldDB" id="A0A0V1AVN9"/>
<dbReference type="InParanoid" id="A0A0V1AVN9"/>
<evidence type="ECO:0000313" key="3">
    <source>
        <dbReference type="Proteomes" id="UP000054776"/>
    </source>
</evidence>
<keyword evidence="1" id="KW-0472">Membrane</keyword>
<reference evidence="2 3" key="1">
    <citation type="submission" date="2015-01" db="EMBL/GenBank/DDBJ databases">
        <title>Evolution of Trichinella species and genotypes.</title>
        <authorList>
            <person name="Korhonen P.K."/>
            <person name="Edoardo P."/>
            <person name="Giuseppe L.R."/>
            <person name="Gasser R.B."/>
        </authorList>
    </citation>
    <scope>NUCLEOTIDE SEQUENCE [LARGE SCALE GENOMIC DNA]</scope>
    <source>
        <strain evidence="2">ISS3</strain>
    </source>
</reference>